<dbReference type="GO" id="GO:0004852">
    <property type="term" value="F:uroporphyrinogen-III synthase activity"/>
    <property type="evidence" value="ECO:0007669"/>
    <property type="project" value="UniProtKB-EC"/>
</dbReference>
<dbReference type="Proteomes" id="UP001225873">
    <property type="component" value="Unassembled WGS sequence"/>
</dbReference>
<feature type="domain" description="Tetrapyrrole biosynthesis uroporphyrinogen III synthase" evidence="1">
    <location>
        <begin position="19"/>
        <end position="257"/>
    </location>
</feature>
<keyword evidence="3" id="KW-1185">Reference proteome</keyword>
<dbReference type="NCBIfam" id="NF004584">
    <property type="entry name" value="PRK05928.2-1"/>
    <property type="match status" value="1"/>
</dbReference>
<dbReference type="RefSeq" id="WP_290215413.1">
    <property type="nucleotide sequence ID" value="NZ_JASDCQ010000004.1"/>
</dbReference>
<dbReference type="InterPro" id="IPR036108">
    <property type="entry name" value="4pyrrol_syn_uPrphyn_synt_sf"/>
</dbReference>
<accession>A0ABT7ZNA5</accession>
<evidence type="ECO:0000313" key="3">
    <source>
        <dbReference type="Proteomes" id="UP001225873"/>
    </source>
</evidence>
<dbReference type="PANTHER" id="PTHR40082:SF1">
    <property type="entry name" value="BLR5956 PROTEIN"/>
    <property type="match status" value="1"/>
</dbReference>
<dbReference type="CDD" id="cd06578">
    <property type="entry name" value="HemD"/>
    <property type="match status" value="1"/>
</dbReference>
<proteinExistence type="predicted"/>
<reference evidence="2 3" key="1">
    <citation type="submission" date="2023-03" db="EMBL/GenBank/DDBJ databases">
        <authorList>
            <person name="Uniacke-Lowe S."/>
            <person name="Ross P."/>
            <person name="Hill C."/>
        </authorList>
    </citation>
    <scope>NUCLEOTIDE SEQUENCE [LARGE SCALE GENOMIC DNA]</scope>
    <source>
        <strain evidence="2 3">APC 4016</strain>
    </source>
</reference>
<keyword evidence="2" id="KW-0456">Lyase</keyword>
<dbReference type="EC" id="4.2.1.75" evidence="2"/>
<comment type="caution">
    <text evidence="2">The sequence shown here is derived from an EMBL/GenBank/DDBJ whole genome shotgun (WGS) entry which is preliminary data.</text>
</comment>
<dbReference type="Pfam" id="PF02602">
    <property type="entry name" value="HEM4"/>
    <property type="match status" value="1"/>
</dbReference>
<dbReference type="PANTHER" id="PTHR40082">
    <property type="entry name" value="BLR5956 PROTEIN"/>
    <property type="match status" value="1"/>
</dbReference>
<dbReference type="Gene3D" id="3.40.50.10090">
    <property type="match status" value="2"/>
</dbReference>
<dbReference type="SUPFAM" id="SSF69618">
    <property type="entry name" value="HemD-like"/>
    <property type="match status" value="1"/>
</dbReference>
<evidence type="ECO:0000313" key="2">
    <source>
        <dbReference type="EMBL" id="MDN3428646.1"/>
    </source>
</evidence>
<dbReference type="EMBL" id="JASDCQ010000004">
    <property type="protein sequence ID" value="MDN3428646.1"/>
    <property type="molecule type" value="Genomic_DNA"/>
</dbReference>
<protein>
    <submittedName>
        <fullName evidence="2">Uroporphyrinogen-III synthase</fullName>
        <ecNumber evidence="2">4.2.1.75</ecNumber>
    </submittedName>
</protein>
<dbReference type="InterPro" id="IPR039793">
    <property type="entry name" value="UROS/Hem4"/>
</dbReference>
<evidence type="ECO:0000259" key="1">
    <source>
        <dbReference type="Pfam" id="PF02602"/>
    </source>
</evidence>
<dbReference type="InterPro" id="IPR003754">
    <property type="entry name" value="4pyrrol_synth_uPrphyn_synth"/>
</dbReference>
<sequence>MNGLAGKKIGVAAVRAAKEISLLIEKQSGTPVILPIQGRQRLNEDISAQNITDFLAKSFDWAIFTTGIGARTLTDSAESIGLQSRYIDKLKETKLAVRGSKTMKWIKEHGLEPVHVSEDGTMNNLLGALAEEYEGKSPQRIFLQAYDQDDDKLKSILEEKGHSVYLSRPYSYEKPDLYIVDQLKQSIIAQSLDAIVFTSKTQVRNIFADAEQSQELANAFNDRVLAVAVGKVTANELESNGINQVLQPEHQRMGAMIVAIDHHYRQQQILQ</sequence>
<name>A0ABT7ZNA5_9BACL</name>
<organism evidence="2 3">
    <name type="scientific">Planococcus notacanthi</name>
    <dbReference type="NCBI Taxonomy" id="3035188"/>
    <lineage>
        <taxon>Bacteria</taxon>
        <taxon>Bacillati</taxon>
        <taxon>Bacillota</taxon>
        <taxon>Bacilli</taxon>
        <taxon>Bacillales</taxon>
        <taxon>Caryophanaceae</taxon>
        <taxon>Planococcus</taxon>
    </lineage>
</organism>
<gene>
    <name evidence="2" type="ORF">QMA01_15180</name>
</gene>